<accession>A0A2V5IDJ8</accession>
<keyword evidence="3" id="KW-1185">Reference proteome</keyword>
<organism evidence="2 3">
    <name type="scientific">Aspergillus indologenus CBS 114.80</name>
    <dbReference type="NCBI Taxonomy" id="1450541"/>
    <lineage>
        <taxon>Eukaryota</taxon>
        <taxon>Fungi</taxon>
        <taxon>Dikarya</taxon>
        <taxon>Ascomycota</taxon>
        <taxon>Pezizomycotina</taxon>
        <taxon>Eurotiomycetes</taxon>
        <taxon>Eurotiomycetidae</taxon>
        <taxon>Eurotiales</taxon>
        <taxon>Aspergillaceae</taxon>
        <taxon>Aspergillus</taxon>
        <taxon>Aspergillus subgen. Circumdati</taxon>
    </lineage>
</organism>
<dbReference type="InterPro" id="IPR045518">
    <property type="entry name" value="2EXR"/>
</dbReference>
<evidence type="ECO:0000259" key="1">
    <source>
        <dbReference type="Pfam" id="PF20150"/>
    </source>
</evidence>
<dbReference type="AlphaFoldDB" id="A0A2V5IDJ8"/>
<evidence type="ECO:0000313" key="3">
    <source>
        <dbReference type="Proteomes" id="UP000248817"/>
    </source>
</evidence>
<dbReference type="Proteomes" id="UP000248817">
    <property type="component" value="Unassembled WGS sequence"/>
</dbReference>
<name>A0A2V5IDJ8_9EURO</name>
<sequence>MATASFPSFSRLPAEIRLMIWEAALPDPIKSPLYFWGRTDWQRTVDLGNVIEDDRSRFPRSYTFIHPCDMGYHEWGIPLLQVNQEAQRVVERWLQRQNLRLDPNRDPTTTVIRRPFCPTRDIVFCPDAQFESFMEEVHELFWALSEYGYFVSEHSNFISRVALPEEMLEDHPDWVSEIFCSIPTWCRNLYIVVNAPADLRQTASGPTFQQKWELEIVENLPHAEWCHDDEWMIVEDSPSSSSSSSSSASSSSLETRAYTRAKRLLKQIARCRFAAKSFGKWFCDNYVNDFSVHFARVARK</sequence>
<evidence type="ECO:0000313" key="2">
    <source>
        <dbReference type="EMBL" id="PYI32274.1"/>
    </source>
</evidence>
<protein>
    <recommendedName>
        <fullName evidence="1">2EXR domain-containing protein</fullName>
    </recommendedName>
</protein>
<proteinExistence type="predicted"/>
<dbReference type="EMBL" id="KZ825494">
    <property type="protein sequence ID" value="PYI32274.1"/>
    <property type="molecule type" value="Genomic_DNA"/>
</dbReference>
<gene>
    <name evidence="2" type="ORF">BP00DRAFT_473312</name>
</gene>
<reference evidence="2 3" key="1">
    <citation type="submission" date="2018-02" db="EMBL/GenBank/DDBJ databases">
        <title>The genomes of Aspergillus section Nigri reveals drivers in fungal speciation.</title>
        <authorList>
            <consortium name="DOE Joint Genome Institute"/>
            <person name="Vesth T.C."/>
            <person name="Nybo J."/>
            <person name="Theobald S."/>
            <person name="Brandl J."/>
            <person name="Frisvad J.C."/>
            <person name="Nielsen K.F."/>
            <person name="Lyhne E.K."/>
            <person name="Kogle M.E."/>
            <person name="Kuo A."/>
            <person name="Riley R."/>
            <person name="Clum A."/>
            <person name="Nolan M."/>
            <person name="Lipzen A."/>
            <person name="Salamov A."/>
            <person name="Henrissat B."/>
            <person name="Wiebenga A."/>
            <person name="De vries R.P."/>
            <person name="Grigoriev I.V."/>
            <person name="Mortensen U.H."/>
            <person name="Andersen M.R."/>
            <person name="Baker S.E."/>
        </authorList>
    </citation>
    <scope>NUCLEOTIDE SEQUENCE [LARGE SCALE GENOMIC DNA]</scope>
    <source>
        <strain evidence="2 3">CBS 114.80</strain>
    </source>
</reference>
<dbReference type="Pfam" id="PF20150">
    <property type="entry name" value="2EXR"/>
    <property type="match status" value="1"/>
</dbReference>
<feature type="domain" description="2EXR" evidence="1">
    <location>
        <begin position="6"/>
        <end position="123"/>
    </location>
</feature>